<dbReference type="Gene3D" id="1.20.140.10">
    <property type="entry name" value="Butyryl-CoA Dehydrogenase, subunit A, domain 3"/>
    <property type="match status" value="1"/>
</dbReference>
<accession>A0ABN2S798</accession>
<dbReference type="InterPro" id="IPR013786">
    <property type="entry name" value="AcylCoA_DH/ox_N"/>
</dbReference>
<keyword evidence="5 6" id="KW-0560">Oxidoreductase</keyword>
<dbReference type="PANTHER" id="PTHR43292">
    <property type="entry name" value="ACYL-COA DEHYDROGENASE"/>
    <property type="match status" value="1"/>
</dbReference>
<comment type="similarity">
    <text evidence="2 6">Belongs to the acyl-CoA dehydrogenase family.</text>
</comment>
<feature type="domain" description="Acyl-CoA oxidase/dehydrogenase middle" evidence="8">
    <location>
        <begin position="124"/>
        <end position="218"/>
    </location>
</feature>
<gene>
    <name evidence="10" type="ORF">GCM10009838_48630</name>
</gene>
<dbReference type="RefSeq" id="WP_344659404.1">
    <property type="nucleotide sequence ID" value="NZ_BAAAQM010000028.1"/>
</dbReference>
<dbReference type="Gene3D" id="1.10.540.10">
    <property type="entry name" value="Acyl-CoA dehydrogenase/oxidase, N-terminal domain"/>
    <property type="match status" value="1"/>
</dbReference>
<evidence type="ECO:0000256" key="2">
    <source>
        <dbReference type="ARBA" id="ARBA00009347"/>
    </source>
</evidence>
<dbReference type="InterPro" id="IPR052161">
    <property type="entry name" value="Mycobact_Acyl-CoA_DH"/>
</dbReference>
<evidence type="ECO:0000256" key="1">
    <source>
        <dbReference type="ARBA" id="ARBA00001974"/>
    </source>
</evidence>
<dbReference type="InterPro" id="IPR046373">
    <property type="entry name" value="Acyl-CoA_Oxase/DH_mid-dom_sf"/>
</dbReference>
<reference evidence="10 11" key="1">
    <citation type="journal article" date="2019" name="Int. J. Syst. Evol. Microbiol.">
        <title>The Global Catalogue of Microorganisms (GCM) 10K type strain sequencing project: providing services to taxonomists for standard genome sequencing and annotation.</title>
        <authorList>
            <consortium name="The Broad Institute Genomics Platform"/>
            <consortium name="The Broad Institute Genome Sequencing Center for Infectious Disease"/>
            <person name="Wu L."/>
            <person name="Ma J."/>
        </authorList>
    </citation>
    <scope>NUCLEOTIDE SEQUENCE [LARGE SCALE GENOMIC DNA]</scope>
    <source>
        <strain evidence="10 11">JCM 16013</strain>
    </source>
</reference>
<name>A0ABN2S798_9ACTN</name>
<evidence type="ECO:0000313" key="10">
    <source>
        <dbReference type="EMBL" id="GAA1981611.1"/>
    </source>
</evidence>
<evidence type="ECO:0000256" key="6">
    <source>
        <dbReference type="RuleBase" id="RU362125"/>
    </source>
</evidence>
<organism evidence="10 11">
    <name type="scientific">Catenulispora subtropica</name>
    <dbReference type="NCBI Taxonomy" id="450798"/>
    <lineage>
        <taxon>Bacteria</taxon>
        <taxon>Bacillati</taxon>
        <taxon>Actinomycetota</taxon>
        <taxon>Actinomycetes</taxon>
        <taxon>Catenulisporales</taxon>
        <taxon>Catenulisporaceae</taxon>
        <taxon>Catenulispora</taxon>
    </lineage>
</organism>
<comment type="cofactor">
    <cofactor evidence="1 6">
        <name>FAD</name>
        <dbReference type="ChEBI" id="CHEBI:57692"/>
    </cofactor>
</comment>
<dbReference type="Pfam" id="PF02770">
    <property type="entry name" value="Acyl-CoA_dh_M"/>
    <property type="match status" value="1"/>
</dbReference>
<dbReference type="Pfam" id="PF00441">
    <property type="entry name" value="Acyl-CoA_dh_1"/>
    <property type="match status" value="1"/>
</dbReference>
<dbReference type="Gene3D" id="2.40.110.10">
    <property type="entry name" value="Butyryl-CoA Dehydrogenase, subunit A, domain 2"/>
    <property type="match status" value="1"/>
</dbReference>
<feature type="domain" description="Acyl-CoA dehydrogenase/oxidase C-terminal" evidence="7">
    <location>
        <begin position="232"/>
        <end position="373"/>
    </location>
</feature>
<evidence type="ECO:0000256" key="5">
    <source>
        <dbReference type="ARBA" id="ARBA00023002"/>
    </source>
</evidence>
<protein>
    <submittedName>
        <fullName evidence="10">Acyl-CoA dehydrogenase family protein</fullName>
    </submittedName>
</protein>
<comment type="caution">
    <text evidence="10">The sequence shown here is derived from an EMBL/GenBank/DDBJ whole genome shotgun (WGS) entry which is preliminary data.</text>
</comment>
<sequence>MDLSFSEPEQTFRREVRSWLAAHQPAEPLPSMDTAEGFEAHRRWERELFDERYSVVSWPAEYGGRGASITEWLIFEEEYWAAGAPGRVSQNGINLLAPSILDHGTAEQKARFLPAMASGEQIWAQAWSEPEAGSDLAALRSTAVRAPSGDGWLLSGQKTWSSRAAFADWGFGLFRTDPAAERHRGLTSFLFPLTAPGVTVRPIPQFDGEPGFAELFLDGVHVPDADVLGAVGDGWKVTMATAGKERGLYLRSPGRFLATARRLRALWESAGRPPAFRDRVADAWIGARAYQLATFETAARIADGGTLGVETSVNKLFWSELDLAMHETALDLLGPEAEHLDSAWMDGYLFALAGPIYAGTNEIQRNVVAERVLGMPRGTR</sequence>
<dbReference type="EMBL" id="BAAAQM010000028">
    <property type="protein sequence ID" value="GAA1981611.1"/>
    <property type="molecule type" value="Genomic_DNA"/>
</dbReference>
<keyword evidence="11" id="KW-1185">Reference proteome</keyword>
<evidence type="ECO:0000256" key="4">
    <source>
        <dbReference type="ARBA" id="ARBA00022827"/>
    </source>
</evidence>
<feature type="domain" description="Acyl-CoA dehydrogenase/oxidase N-terminal" evidence="9">
    <location>
        <begin position="7"/>
        <end position="120"/>
    </location>
</feature>
<dbReference type="InterPro" id="IPR006091">
    <property type="entry name" value="Acyl-CoA_Oxase/DH_mid-dom"/>
</dbReference>
<proteinExistence type="inferred from homology"/>
<evidence type="ECO:0000259" key="7">
    <source>
        <dbReference type="Pfam" id="PF00441"/>
    </source>
</evidence>
<keyword evidence="4 6" id="KW-0274">FAD</keyword>
<keyword evidence="3 6" id="KW-0285">Flavoprotein</keyword>
<evidence type="ECO:0000259" key="8">
    <source>
        <dbReference type="Pfam" id="PF02770"/>
    </source>
</evidence>
<dbReference type="Pfam" id="PF02771">
    <property type="entry name" value="Acyl-CoA_dh_N"/>
    <property type="match status" value="1"/>
</dbReference>
<evidence type="ECO:0000259" key="9">
    <source>
        <dbReference type="Pfam" id="PF02771"/>
    </source>
</evidence>
<dbReference type="InterPro" id="IPR037069">
    <property type="entry name" value="AcylCoA_DH/ox_N_sf"/>
</dbReference>
<evidence type="ECO:0000313" key="11">
    <source>
        <dbReference type="Proteomes" id="UP001499854"/>
    </source>
</evidence>
<dbReference type="InterPro" id="IPR036250">
    <property type="entry name" value="AcylCo_DH-like_C"/>
</dbReference>
<dbReference type="SUPFAM" id="SSF47203">
    <property type="entry name" value="Acyl-CoA dehydrogenase C-terminal domain-like"/>
    <property type="match status" value="1"/>
</dbReference>
<dbReference type="Proteomes" id="UP001499854">
    <property type="component" value="Unassembled WGS sequence"/>
</dbReference>
<evidence type="ECO:0000256" key="3">
    <source>
        <dbReference type="ARBA" id="ARBA00022630"/>
    </source>
</evidence>
<dbReference type="PANTHER" id="PTHR43292:SF3">
    <property type="entry name" value="ACYL-COA DEHYDROGENASE FADE29"/>
    <property type="match status" value="1"/>
</dbReference>
<dbReference type="InterPro" id="IPR009075">
    <property type="entry name" value="AcylCo_DH/oxidase_C"/>
</dbReference>
<dbReference type="SUPFAM" id="SSF56645">
    <property type="entry name" value="Acyl-CoA dehydrogenase NM domain-like"/>
    <property type="match status" value="1"/>
</dbReference>
<dbReference type="InterPro" id="IPR009100">
    <property type="entry name" value="AcylCoA_DH/oxidase_NM_dom_sf"/>
</dbReference>